<protein>
    <recommendedName>
        <fullName evidence="8">MBL fold metallo-hydrolase</fullName>
    </recommendedName>
</protein>
<dbReference type="Gene3D" id="3.60.15.10">
    <property type="entry name" value="Ribonuclease Z/Hydroxyacylglutathione hydrolase-like"/>
    <property type="match status" value="1"/>
</dbReference>
<dbReference type="SUPFAM" id="SSF56281">
    <property type="entry name" value="Metallo-hydrolase/oxidoreductase"/>
    <property type="match status" value="1"/>
</dbReference>
<keyword evidence="5" id="KW-0862">Zinc</keyword>
<dbReference type="InterPro" id="IPR051013">
    <property type="entry name" value="MBL_superfamily_lactonases"/>
</dbReference>
<dbReference type="Proteomes" id="UP001168537">
    <property type="component" value="Unassembled WGS sequence"/>
</dbReference>
<dbReference type="PANTHER" id="PTHR42978:SF7">
    <property type="entry name" value="METALLO-HYDROLASE RV2300C-RELATED"/>
    <property type="match status" value="1"/>
</dbReference>
<evidence type="ECO:0000256" key="3">
    <source>
        <dbReference type="ARBA" id="ARBA00022723"/>
    </source>
</evidence>
<evidence type="ECO:0000256" key="5">
    <source>
        <dbReference type="ARBA" id="ARBA00022833"/>
    </source>
</evidence>
<evidence type="ECO:0000256" key="2">
    <source>
        <dbReference type="ARBA" id="ARBA00007749"/>
    </source>
</evidence>
<gene>
    <name evidence="6" type="ORF">QWY29_18685</name>
</gene>
<name>A0ABT8EYY7_9ACTN</name>
<evidence type="ECO:0000313" key="6">
    <source>
        <dbReference type="EMBL" id="MDN4163402.1"/>
    </source>
</evidence>
<keyword evidence="3" id="KW-0479">Metal-binding</keyword>
<keyword evidence="4" id="KW-0378">Hydrolase</keyword>
<reference evidence="6" key="1">
    <citation type="submission" date="2023-06" db="EMBL/GenBank/DDBJ databases">
        <title>Draft genome sequence of Nocardioides sp. SOB72.</title>
        <authorList>
            <person name="Zhang G."/>
        </authorList>
    </citation>
    <scope>NUCLEOTIDE SEQUENCE</scope>
    <source>
        <strain evidence="6">SOB72</strain>
    </source>
</reference>
<dbReference type="RefSeq" id="WP_300962715.1">
    <property type="nucleotide sequence ID" value="NZ_JAUHJR010000012.1"/>
</dbReference>
<evidence type="ECO:0000256" key="1">
    <source>
        <dbReference type="ARBA" id="ARBA00001947"/>
    </source>
</evidence>
<dbReference type="InterPro" id="IPR036866">
    <property type="entry name" value="RibonucZ/Hydroxyglut_hydro"/>
</dbReference>
<sequence length="376" mass="41595">MTSTATPPSSLTDAGLRPIPELAGVHDVWPRGERLRAVREGAAAYKERFKAQGQVRAVRSVDIAAAPYPVKYAFHDAVSVPTLPLVSMINRMIVVQYDDWDGVARTLVFEPTVPAGSAQAPFYRNLQRLLDAVPGGRFLEKPMVRYYNEPGDVLEQLGLAPDDVDYCTFDHLHVQDPRMILGSSEVIEGETEPRAPLFGDARMLVHSRELATLQSLHPMQWAWYVDGGLGGVDPAKLVTFDGDVELGPGIALLWTPGHTDGNHSLVLNTPDGVWVSSENGISADNWQPELSRIPGVRRYSEVFGREICPNANTLEDSLDQYDSMVKEKTLADPCTDDPRWLQILPSTELVPWKRFWPVVPTYPHGGISYGEITGSR</sequence>
<comment type="caution">
    <text evidence="6">The sequence shown here is derived from an EMBL/GenBank/DDBJ whole genome shotgun (WGS) entry which is preliminary data.</text>
</comment>
<evidence type="ECO:0000313" key="7">
    <source>
        <dbReference type="Proteomes" id="UP001168537"/>
    </source>
</evidence>
<keyword evidence="7" id="KW-1185">Reference proteome</keyword>
<dbReference type="EMBL" id="JAUHJR010000012">
    <property type="protein sequence ID" value="MDN4163402.1"/>
    <property type="molecule type" value="Genomic_DNA"/>
</dbReference>
<accession>A0ABT8EYY7</accession>
<organism evidence="6 7">
    <name type="scientific">Nocardioides abyssi</name>
    <dbReference type="NCBI Taxonomy" id="3058370"/>
    <lineage>
        <taxon>Bacteria</taxon>
        <taxon>Bacillati</taxon>
        <taxon>Actinomycetota</taxon>
        <taxon>Actinomycetes</taxon>
        <taxon>Propionibacteriales</taxon>
        <taxon>Nocardioidaceae</taxon>
        <taxon>Nocardioides</taxon>
    </lineage>
</organism>
<comment type="cofactor">
    <cofactor evidence="1">
        <name>Zn(2+)</name>
        <dbReference type="ChEBI" id="CHEBI:29105"/>
    </cofactor>
</comment>
<evidence type="ECO:0000256" key="4">
    <source>
        <dbReference type="ARBA" id="ARBA00022801"/>
    </source>
</evidence>
<evidence type="ECO:0008006" key="8">
    <source>
        <dbReference type="Google" id="ProtNLM"/>
    </source>
</evidence>
<dbReference type="PANTHER" id="PTHR42978">
    <property type="entry name" value="QUORUM-QUENCHING LACTONASE YTNP-RELATED-RELATED"/>
    <property type="match status" value="1"/>
</dbReference>
<proteinExistence type="inferred from homology"/>
<comment type="similarity">
    <text evidence="2">Belongs to the metallo-beta-lactamase superfamily.</text>
</comment>